<dbReference type="Proteomes" id="UP000031307">
    <property type="component" value="Unassembled WGS sequence"/>
</dbReference>
<dbReference type="EMBL" id="JSAM01000038">
    <property type="protein sequence ID" value="KIA78125.1"/>
    <property type="molecule type" value="Genomic_DNA"/>
</dbReference>
<dbReference type="AlphaFoldDB" id="A0A0C1CB16"/>
<protein>
    <submittedName>
        <fullName evidence="1">Uncharacterized protein</fullName>
    </submittedName>
</protein>
<gene>
    <name evidence="1" type="ORF">DB43_ET00050</name>
</gene>
<reference evidence="1 2" key="1">
    <citation type="journal article" date="2014" name="Mol. Biol. Evol.">
        <title>Massive expansion of Ubiquitination-related gene families within the Chlamydiae.</title>
        <authorList>
            <person name="Domman D."/>
            <person name="Collingro A."/>
            <person name="Lagkouvardos I."/>
            <person name="Gehre L."/>
            <person name="Weinmaier T."/>
            <person name="Rattei T."/>
            <person name="Subtil A."/>
            <person name="Horn M."/>
        </authorList>
    </citation>
    <scope>NUCLEOTIDE SEQUENCE [LARGE SCALE GENOMIC DNA]</scope>
    <source>
        <strain evidence="1 2">OEW1</strain>
    </source>
</reference>
<sequence length="79" mass="9123">MRILDQNADKSLNDILIYLTYDEASELKSSLDDLLERPSNNHSHISNKDFSKELTVCIYDENNLTGFNERSTTLIKNDE</sequence>
<evidence type="ECO:0000313" key="2">
    <source>
        <dbReference type="Proteomes" id="UP000031307"/>
    </source>
</evidence>
<organism evidence="1 2">
    <name type="scientific">Parachlamydia acanthamoebae</name>
    <dbReference type="NCBI Taxonomy" id="83552"/>
    <lineage>
        <taxon>Bacteria</taxon>
        <taxon>Pseudomonadati</taxon>
        <taxon>Chlamydiota</taxon>
        <taxon>Chlamydiia</taxon>
        <taxon>Parachlamydiales</taxon>
        <taxon>Parachlamydiaceae</taxon>
        <taxon>Parachlamydia</taxon>
    </lineage>
</organism>
<dbReference type="RefSeq" id="WP_013924817.1">
    <property type="nucleotide sequence ID" value="NZ_BAWW01000011.1"/>
</dbReference>
<evidence type="ECO:0000313" key="1">
    <source>
        <dbReference type="EMBL" id="KIA78125.1"/>
    </source>
</evidence>
<accession>A0A0C1CB16</accession>
<comment type="caution">
    <text evidence="1">The sequence shown here is derived from an EMBL/GenBank/DDBJ whole genome shotgun (WGS) entry which is preliminary data.</text>
</comment>
<dbReference type="OMA" id="NDHSHIN"/>
<dbReference type="PATRIC" id="fig|83552.4.peg.683"/>
<proteinExistence type="predicted"/>
<name>A0A0C1CB16_9BACT</name>